<name>A0A645EUU9_9ZZZZ</name>
<evidence type="ECO:0000313" key="1">
    <source>
        <dbReference type="EMBL" id="MPN05002.1"/>
    </source>
</evidence>
<reference evidence="1" key="1">
    <citation type="submission" date="2019-08" db="EMBL/GenBank/DDBJ databases">
        <authorList>
            <person name="Kucharzyk K."/>
            <person name="Murdoch R.W."/>
            <person name="Higgins S."/>
            <person name="Loffler F."/>
        </authorList>
    </citation>
    <scope>NUCLEOTIDE SEQUENCE</scope>
</reference>
<proteinExistence type="predicted"/>
<sequence length="67" mass="7122">MKLAIAIGYMEHFANVLNTNGDALSLHPKKETKKASPCGTGLFVLASFFQDAQNTAGDDAADFPAHL</sequence>
<protein>
    <submittedName>
        <fullName evidence="1">Uncharacterized protein</fullName>
    </submittedName>
</protein>
<dbReference type="EMBL" id="VSSQ01050913">
    <property type="protein sequence ID" value="MPN05002.1"/>
    <property type="molecule type" value="Genomic_DNA"/>
</dbReference>
<gene>
    <name evidence="1" type="ORF">SDC9_152251</name>
</gene>
<accession>A0A645EUU9</accession>
<comment type="caution">
    <text evidence="1">The sequence shown here is derived from an EMBL/GenBank/DDBJ whole genome shotgun (WGS) entry which is preliminary data.</text>
</comment>
<dbReference type="AlphaFoldDB" id="A0A645EUU9"/>
<organism evidence="1">
    <name type="scientific">bioreactor metagenome</name>
    <dbReference type="NCBI Taxonomy" id="1076179"/>
    <lineage>
        <taxon>unclassified sequences</taxon>
        <taxon>metagenomes</taxon>
        <taxon>ecological metagenomes</taxon>
    </lineage>
</organism>